<organism evidence="1 2">
    <name type="scientific">Caerostris extrusa</name>
    <name type="common">Bark spider</name>
    <name type="synonym">Caerostris bankana</name>
    <dbReference type="NCBI Taxonomy" id="172846"/>
    <lineage>
        <taxon>Eukaryota</taxon>
        <taxon>Metazoa</taxon>
        <taxon>Ecdysozoa</taxon>
        <taxon>Arthropoda</taxon>
        <taxon>Chelicerata</taxon>
        <taxon>Arachnida</taxon>
        <taxon>Araneae</taxon>
        <taxon>Araneomorphae</taxon>
        <taxon>Entelegynae</taxon>
        <taxon>Araneoidea</taxon>
        <taxon>Araneidae</taxon>
        <taxon>Caerostris</taxon>
    </lineage>
</organism>
<keyword evidence="2" id="KW-1185">Reference proteome</keyword>
<comment type="caution">
    <text evidence="1">The sequence shown here is derived from an EMBL/GenBank/DDBJ whole genome shotgun (WGS) entry which is preliminary data.</text>
</comment>
<reference evidence="1 2" key="1">
    <citation type="submission" date="2021-06" db="EMBL/GenBank/DDBJ databases">
        <title>Caerostris extrusa draft genome.</title>
        <authorList>
            <person name="Kono N."/>
            <person name="Arakawa K."/>
        </authorList>
    </citation>
    <scope>NUCLEOTIDE SEQUENCE [LARGE SCALE GENOMIC DNA]</scope>
</reference>
<sequence>MFSPFFSLVKIVCRSAPLSAAIIPFRSVVQSGSSVKVWVPGEQGRSLENDIFPDFQELRIRIKRDQKRRSNKHQNGRCHCTDSCSSPFFHPRKNRLQKCTLCTPPFFPFRSHRPIRELGENRVPPGRSGENDVLPDFQELRIQIKRD</sequence>
<proteinExistence type="predicted"/>
<dbReference type="EMBL" id="BPLR01017758">
    <property type="protein sequence ID" value="GIY94223.1"/>
    <property type="molecule type" value="Genomic_DNA"/>
</dbReference>
<dbReference type="Proteomes" id="UP001054945">
    <property type="component" value="Unassembled WGS sequence"/>
</dbReference>
<accession>A0AAV4XIE6</accession>
<evidence type="ECO:0000313" key="1">
    <source>
        <dbReference type="EMBL" id="GIY94223.1"/>
    </source>
</evidence>
<evidence type="ECO:0000313" key="2">
    <source>
        <dbReference type="Proteomes" id="UP001054945"/>
    </source>
</evidence>
<protein>
    <submittedName>
        <fullName evidence="1">Uncharacterized protein</fullName>
    </submittedName>
</protein>
<dbReference type="AlphaFoldDB" id="A0AAV4XIE6"/>
<gene>
    <name evidence="1" type="ORF">CEXT_98581</name>
</gene>
<name>A0AAV4XIE6_CAEEX</name>